<feature type="domain" description="RING-type" evidence="10">
    <location>
        <begin position="660"/>
        <end position="701"/>
    </location>
</feature>
<keyword evidence="3" id="KW-0808">Transferase</keyword>
<dbReference type="EC" id="2.3.2.27" evidence="2"/>
<dbReference type="Pfam" id="PF13639">
    <property type="entry name" value="zf-RING_2"/>
    <property type="match status" value="1"/>
</dbReference>
<evidence type="ECO:0000256" key="5">
    <source>
        <dbReference type="ARBA" id="ARBA00022771"/>
    </source>
</evidence>
<dbReference type="PANTHER" id="PTHR22937">
    <property type="entry name" value="E3 UBIQUITIN-PROTEIN LIGASE RNF165"/>
    <property type="match status" value="1"/>
</dbReference>
<dbReference type="Proteomes" id="UP000655225">
    <property type="component" value="Unassembled WGS sequence"/>
</dbReference>
<evidence type="ECO:0000256" key="9">
    <source>
        <dbReference type="SAM" id="MobiDB-lite"/>
    </source>
</evidence>
<sequence>MLGTEKMGGEEVIEEDEMVEPVVDSLAIEEEEDRSQDYDRPHVVNYIDMTPELLSHLTSSTNLVTTEELFDVHGQHKKGFLFLKSCDSNQDSLCVKKQQFQKRHGSTCDLHWCCRADIFYSRGRYGMLMGYGSASSFDNLKGSLSDENIHEKNKKVCQGIIMGHRHLSSTSQMFEIDHDQNQNHLHAEQPYAHLGRASAVENGSSVYPMENMSTGGVHFSSHWNSAPRSNEYSSSSLSMEVPHYQPATSGPCHDPFLHSAAPGSFFPVLENCSHYAPSSSYYRHTIHGVEGGVIDPSMGSGRGAYKRKSPEISAVCERGSTSRYYSAGSSSNLSISSDLQQEKPSLDSQHWPRDAIGTTPSYRGSNLSIAGEGSLRNVRSRSTLDLEANLARTHISSHSSRHPHLTSHLIDHSGTVDLAGPSANAPIREWNHIPVSPAYGRILVSDTSGLIHETNQLLVGGSATNGPIEIGRYHHDFIPSRNPVVPPPNLHAPPTRAVRGGRSSYSQRAMPTYRATSSYPQLGNVATPSEDGLQLGSENHRSRHLRPVSTAGWRNGDRNGRSRMSYGRFRSLSDEADAHDRLVSEALLMVDRSVMYGSRNLFDQHRDMRLDIDNMSYEELLALGERIGNVSTGLSEDLISKCLMETVNCSSDQIQEEGNCSICLEQYKNREEVGVLKCGHDYHAGCIKKWLLIKNVCPICKAPALADDLKEK</sequence>
<keyword evidence="5 8" id="KW-0863">Zinc-finger</keyword>
<dbReference type="FunFam" id="3.30.40.10:FF:000538">
    <property type="entry name" value="E3 ubiquitin-protein ligase MBR2 isoform A"/>
    <property type="match status" value="1"/>
</dbReference>
<accession>A0A834YVP7</accession>
<evidence type="ECO:0000259" key="10">
    <source>
        <dbReference type="PROSITE" id="PS50089"/>
    </source>
</evidence>
<feature type="compositionally biased region" description="Low complexity" evidence="9">
    <location>
        <begin position="325"/>
        <end position="337"/>
    </location>
</feature>
<evidence type="ECO:0000256" key="2">
    <source>
        <dbReference type="ARBA" id="ARBA00012483"/>
    </source>
</evidence>
<evidence type="ECO:0000256" key="8">
    <source>
        <dbReference type="PROSITE-ProRule" id="PRU00175"/>
    </source>
</evidence>
<dbReference type="EMBL" id="JABCRI010000013">
    <property type="protein sequence ID" value="KAF8395202.1"/>
    <property type="molecule type" value="Genomic_DNA"/>
</dbReference>
<evidence type="ECO:0000256" key="4">
    <source>
        <dbReference type="ARBA" id="ARBA00022723"/>
    </source>
</evidence>
<dbReference type="OMA" id="HFSSHWN"/>
<dbReference type="OrthoDB" id="8062037at2759"/>
<dbReference type="AlphaFoldDB" id="A0A834YVP7"/>
<dbReference type="PROSITE" id="PS50089">
    <property type="entry name" value="ZF_RING_2"/>
    <property type="match status" value="1"/>
</dbReference>
<comment type="catalytic activity">
    <reaction evidence="1">
        <text>S-ubiquitinyl-[E2 ubiquitin-conjugating enzyme]-L-cysteine + [acceptor protein]-L-lysine = [E2 ubiquitin-conjugating enzyme]-L-cysteine + N(6)-ubiquitinyl-[acceptor protein]-L-lysine.</text>
        <dbReference type="EC" id="2.3.2.27"/>
    </reaction>
</comment>
<evidence type="ECO:0000256" key="3">
    <source>
        <dbReference type="ARBA" id="ARBA00022679"/>
    </source>
</evidence>
<comment type="caution">
    <text evidence="11">The sequence shown here is derived from an EMBL/GenBank/DDBJ whole genome shotgun (WGS) entry which is preliminary data.</text>
</comment>
<keyword evidence="6" id="KW-0833">Ubl conjugation pathway</keyword>
<dbReference type="SUPFAM" id="SSF57850">
    <property type="entry name" value="RING/U-box"/>
    <property type="match status" value="1"/>
</dbReference>
<keyword evidence="4" id="KW-0479">Metal-binding</keyword>
<evidence type="ECO:0000313" key="12">
    <source>
        <dbReference type="Proteomes" id="UP000655225"/>
    </source>
</evidence>
<keyword evidence="7" id="KW-0862">Zinc</keyword>
<dbReference type="GO" id="GO:0061630">
    <property type="term" value="F:ubiquitin protein ligase activity"/>
    <property type="evidence" value="ECO:0007669"/>
    <property type="project" value="UniProtKB-EC"/>
</dbReference>
<reference evidence="11 12" key="1">
    <citation type="submission" date="2020-04" db="EMBL/GenBank/DDBJ databases">
        <title>Plant Genome Project.</title>
        <authorList>
            <person name="Zhang R.-G."/>
        </authorList>
    </citation>
    <scope>NUCLEOTIDE SEQUENCE [LARGE SCALE GENOMIC DNA]</scope>
    <source>
        <strain evidence="11">YNK0</strain>
        <tissue evidence="11">Leaf</tissue>
    </source>
</reference>
<feature type="region of interest" description="Disordered" evidence="9">
    <location>
        <begin position="487"/>
        <end position="509"/>
    </location>
</feature>
<name>A0A834YVP7_TETSI</name>
<dbReference type="InterPro" id="IPR045191">
    <property type="entry name" value="MBR1/2-like"/>
</dbReference>
<evidence type="ECO:0000256" key="7">
    <source>
        <dbReference type="ARBA" id="ARBA00022833"/>
    </source>
</evidence>
<proteinExistence type="predicted"/>
<evidence type="ECO:0000313" key="11">
    <source>
        <dbReference type="EMBL" id="KAF8395202.1"/>
    </source>
</evidence>
<dbReference type="CDD" id="cd16469">
    <property type="entry name" value="RING-H2_RNF24-like"/>
    <property type="match status" value="1"/>
</dbReference>
<keyword evidence="12" id="KW-1185">Reference proteome</keyword>
<protein>
    <recommendedName>
        <fullName evidence="2">RING-type E3 ubiquitin transferase</fullName>
        <ecNumber evidence="2">2.3.2.27</ecNumber>
    </recommendedName>
</protein>
<evidence type="ECO:0000256" key="6">
    <source>
        <dbReference type="ARBA" id="ARBA00022786"/>
    </source>
</evidence>
<evidence type="ECO:0000256" key="1">
    <source>
        <dbReference type="ARBA" id="ARBA00000900"/>
    </source>
</evidence>
<dbReference type="InterPro" id="IPR013083">
    <property type="entry name" value="Znf_RING/FYVE/PHD"/>
</dbReference>
<dbReference type="SMART" id="SM00184">
    <property type="entry name" value="RING"/>
    <property type="match status" value="1"/>
</dbReference>
<feature type="region of interest" description="Disordered" evidence="9">
    <location>
        <begin position="325"/>
        <end position="363"/>
    </location>
</feature>
<feature type="compositionally biased region" description="Basic and acidic residues" evidence="9">
    <location>
        <begin position="340"/>
        <end position="353"/>
    </location>
</feature>
<dbReference type="PANTHER" id="PTHR22937:SF65">
    <property type="entry name" value="E3 UBIQUITIN-PROTEIN LIGASE ARK2C"/>
    <property type="match status" value="1"/>
</dbReference>
<dbReference type="Gene3D" id="3.30.40.10">
    <property type="entry name" value="Zinc/RING finger domain, C3HC4 (zinc finger)"/>
    <property type="match status" value="1"/>
</dbReference>
<gene>
    <name evidence="11" type="ORF">HHK36_019145</name>
</gene>
<dbReference type="InterPro" id="IPR001841">
    <property type="entry name" value="Znf_RING"/>
</dbReference>
<dbReference type="GO" id="GO:0008270">
    <property type="term" value="F:zinc ion binding"/>
    <property type="evidence" value="ECO:0007669"/>
    <property type="project" value="UniProtKB-KW"/>
</dbReference>
<organism evidence="11 12">
    <name type="scientific">Tetracentron sinense</name>
    <name type="common">Spur-leaf</name>
    <dbReference type="NCBI Taxonomy" id="13715"/>
    <lineage>
        <taxon>Eukaryota</taxon>
        <taxon>Viridiplantae</taxon>
        <taxon>Streptophyta</taxon>
        <taxon>Embryophyta</taxon>
        <taxon>Tracheophyta</taxon>
        <taxon>Spermatophyta</taxon>
        <taxon>Magnoliopsida</taxon>
        <taxon>Trochodendrales</taxon>
        <taxon>Trochodendraceae</taxon>
        <taxon>Tetracentron</taxon>
    </lineage>
</organism>